<comment type="caution">
    <text evidence="1">The sequence shown here is derived from an EMBL/GenBank/DDBJ whole genome shotgun (WGS) entry which is preliminary data.</text>
</comment>
<keyword evidence="2" id="KW-1185">Reference proteome</keyword>
<dbReference type="EMBL" id="JACAZH010000005">
    <property type="protein sequence ID" value="KAF7367816.1"/>
    <property type="molecule type" value="Genomic_DNA"/>
</dbReference>
<dbReference type="OrthoDB" id="3054957at2759"/>
<proteinExistence type="predicted"/>
<reference evidence="1" key="1">
    <citation type="submission" date="2020-05" db="EMBL/GenBank/DDBJ databases">
        <title>Mycena genomes resolve the evolution of fungal bioluminescence.</title>
        <authorList>
            <person name="Tsai I.J."/>
        </authorList>
    </citation>
    <scope>NUCLEOTIDE SEQUENCE</scope>
    <source>
        <strain evidence="1">160909Yilan</strain>
    </source>
</reference>
<protein>
    <submittedName>
        <fullName evidence="1">Zn(2)-C6 fungal-type domain-containing protein</fullName>
    </submittedName>
</protein>
<evidence type="ECO:0000313" key="1">
    <source>
        <dbReference type="EMBL" id="KAF7367816.1"/>
    </source>
</evidence>
<dbReference type="Proteomes" id="UP000623467">
    <property type="component" value="Unassembled WGS sequence"/>
</dbReference>
<evidence type="ECO:0000313" key="2">
    <source>
        <dbReference type="Proteomes" id="UP000623467"/>
    </source>
</evidence>
<sequence>MSASTRKDQCNFLTIHPVPSGISKEECERKHSAWLDAVAQTPVAQRNMLKITMFIQDNTLTEPLGRLDIPTASPTIVTHIVFEDVENFKEVARDPTFKSLVDQAKEFGYHKGASLFTADVVTKLDDVESGPQERKHAIGIFKIPPGVPKDKFEQKVEAFVDGAMAMPIAREKLLHYTIWYQNSEVNTEVEGLGLPTAAPLVIAMAELETFNHAAEFVGDPAVAQHVATTLTAKDFPLHLDGDFFGAEAIVKFNKID</sequence>
<gene>
    <name evidence="1" type="ORF">MSAN_00846000</name>
</gene>
<accession>A0A8H6YZV6</accession>
<organism evidence="1 2">
    <name type="scientific">Mycena sanguinolenta</name>
    <dbReference type="NCBI Taxonomy" id="230812"/>
    <lineage>
        <taxon>Eukaryota</taxon>
        <taxon>Fungi</taxon>
        <taxon>Dikarya</taxon>
        <taxon>Basidiomycota</taxon>
        <taxon>Agaricomycotina</taxon>
        <taxon>Agaricomycetes</taxon>
        <taxon>Agaricomycetidae</taxon>
        <taxon>Agaricales</taxon>
        <taxon>Marasmiineae</taxon>
        <taxon>Mycenaceae</taxon>
        <taxon>Mycena</taxon>
    </lineage>
</organism>
<dbReference type="AlphaFoldDB" id="A0A8H6YZV6"/>
<name>A0A8H6YZV6_9AGAR</name>